<comment type="caution">
    <text evidence="1">The sequence shown here is derived from an EMBL/GenBank/DDBJ whole genome shotgun (WGS) entry which is preliminary data.</text>
</comment>
<evidence type="ECO:0000313" key="1">
    <source>
        <dbReference type="EMBL" id="GLI28864.1"/>
    </source>
</evidence>
<reference evidence="1" key="1">
    <citation type="submission" date="2022-12" db="EMBL/GenBank/DDBJ databases">
        <title>Reference genome sequencing for broad-spectrum identification of bacterial and archaeal isolates by mass spectrometry.</title>
        <authorList>
            <person name="Sekiguchi Y."/>
            <person name="Tourlousse D.M."/>
        </authorList>
    </citation>
    <scope>NUCLEOTIDE SEQUENCE</scope>
    <source>
        <strain evidence="1">14</strain>
    </source>
</reference>
<dbReference type="EMBL" id="BSDP01000001">
    <property type="protein sequence ID" value="GLI28864.1"/>
    <property type="molecule type" value="Genomic_DNA"/>
</dbReference>
<evidence type="ECO:0000313" key="2">
    <source>
        <dbReference type="Proteomes" id="UP001144396"/>
    </source>
</evidence>
<name>A0A9W6CY23_9MICO</name>
<proteinExistence type="predicted"/>
<gene>
    <name evidence="1" type="ORF">ARHIZOSPH14_31060</name>
</gene>
<protein>
    <submittedName>
        <fullName evidence="1">Uncharacterized protein</fullName>
    </submittedName>
</protein>
<organism evidence="1 2">
    <name type="scientific">Agromyces rhizosphaerae</name>
    <dbReference type="NCBI Taxonomy" id="88374"/>
    <lineage>
        <taxon>Bacteria</taxon>
        <taxon>Bacillati</taxon>
        <taxon>Actinomycetota</taxon>
        <taxon>Actinomycetes</taxon>
        <taxon>Micrococcales</taxon>
        <taxon>Microbacteriaceae</taxon>
        <taxon>Agromyces</taxon>
    </lineage>
</organism>
<accession>A0A9W6CY23</accession>
<keyword evidence="2" id="KW-1185">Reference proteome</keyword>
<dbReference type="Proteomes" id="UP001144396">
    <property type="component" value="Unassembled WGS sequence"/>
</dbReference>
<sequence length="68" mass="7663">MTATALPIHAHRVPADRIERLATRAGVELTRWASRRRARRAAMVPSTARRVSEAEVAEFRLRIGVGMR</sequence>
<dbReference type="AlphaFoldDB" id="A0A9W6CY23"/>
<dbReference type="RefSeq" id="WP_281886595.1">
    <property type="nucleotide sequence ID" value="NZ_BSDP01000001.1"/>
</dbReference>